<accession>A0AAC9HML3</accession>
<proteinExistence type="predicted"/>
<name>A0AAC9HML3_9PSEU</name>
<dbReference type="EC" id="2.7.7.47" evidence="1"/>
<gene>
    <name evidence="1" type="ORF">TL08_06440</name>
</gene>
<sequence>MSTARSLAAAAREAALAHLARLDAATDLVVACHVTGSAVLDDYHPGRSDLDLLIEISRQPTESDLEVLNEAHQGLGASVQATYLPQGGLAGTPDEAGTGPWAAEGELHVDDRSWQLHPVTWLELARYGVTVLGDTPPTVADPAAVTEFCRTNLREYWAPLLDQAEALIGGREPTEPAVPEAVIWLAFGPPRLLHTIRTGDVISKTEAGRLAAAEWADLAEPLLELVAARSGTPISVTVAHGQAVLECGRRVLAAL</sequence>
<dbReference type="AlphaFoldDB" id="A0AAC9HML3"/>
<organism evidence="1 2">
    <name type="scientific">Actinoalloteichus hymeniacidonis</name>
    <dbReference type="NCBI Taxonomy" id="340345"/>
    <lineage>
        <taxon>Bacteria</taxon>
        <taxon>Bacillati</taxon>
        <taxon>Actinomycetota</taxon>
        <taxon>Actinomycetes</taxon>
        <taxon>Pseudonocardiales</taxon>
        <taxon>Pseudonocardiaceae</taxon>
        <taxon>Actinoalloteichus</taxon>
    </lineage>
</organism>
<protein>
    <submittedName>
        <fullName evidence="1">Nucleotidyltransferase family protein</fullName>
        <ecNumber evidence="1">2.7.7.47</ecNumber>
    </submittedName>
</protein>
<dbReference type="Proteomes" id="UP000095210">
    <property type="component" value="Chromosome"/>
</dbReference>
<evidence type="ECO:0000313" key="1">
    <source>
        <dbReference type="EMBL" id="AOS62112.1"/>
    </source>
</evidence>
<dbReference type="EMBL" id="CP014859">
    <property type="protein sequence ID" value="AOS62112.1"/>
    <property type="molecule type" value="Genomic_DNA"/>
</dbReference>
<keyword evidence="2" id="KW-1185">Reference proteome</keyword>
<keyword evidence="1" id="KW-0548">Nucleotidyltransferase</keyword>
<keyword evidence="1" id="KW-0808">Transferase</keyword>
<dbReference type="RefSeq" id="WP_157420975.1">
    <property type="nucleotide sequence ID" value="NZ_CP014859.1"/>
</dbReference>
<evidence type="ECO:0000313" key="2">
    <source>
        <dbReference type="Proteomes" id="UP000095210"/>
    </source>
</evidence>
<dbReference type="GO" id="GO:0009012">
    <property type="term" value="F:aminoglycoside 3''-adenylyltransferase activity"/>
    <property type="evidence" value="ECO:0007669"/>
    <property type="project" value="UniProtKB-EC"/>
</dbReference>
<dbReference type="KEGG" id="ahm:TL08_06440"/>
<reference evidence="2" key="1">
    <citation type="submission" date="2016-03" db="EMBL/GenBank/DDBJ databases">
        <title>Complete genome sequence of the type strain Actinoalloteichus hymeniacidonis DSM 45092.</title>
        <authorList>
            <person name="Schaffert L."/>
            <person name="Albersmeier A."/>
            <person name="Winkler A."/>
            <person name="Kalinowski J."/>
            <person name="Zotchev S."/>
            <person name="Ruckert C."/>
        </authorList>
    </citation>
    <scope>NUCLEOTIDE SEQUENCE [LARGE SCALE GENOMIC DNA]</scope>
    <source>
        <strain evidence="2">HPA177(T) (DSM 45092(T))</strain>
    </source>
</reference>